<keyword evidence="3" id="KW-1185">Reference proteome</keyword>
<gene>
    <name evidence="2" type="ORF">NEOLI_000905</name>
</gene>
<name>A0A1U7LUP5_NEOID</name>
<evidence type="ECO:0000256" key="1">
    <source>
        <dbReference type="SAM" id="MobiDB-lite"/>
    </source>
</evidence>
<protein>
    <submittedName>
        <fullName evidence="2">Uncharacterized protein</fullName>
    </submittedName>
</protein>
<evidence type="ECO:0000313" key="3">
    <source>
        <dbReference type="Proteomes" id="UP000186594"/>
    </source>
</evidence>
<comment type="caution">
    <text evidence="2">The sequence shown here is derived from an EMBL/GenBank/DDBJ whole genome shotgun (WGS) entry which is preliminary data.</text>
</comment>
<feature type="region of interest" description="Disordered" evidence="1">
    <location>
        <begin position="126"/>
        <end position="146"/>
    </location>
</feature>
<reference evidence="2 3" key="1">
    <citation type="submission" date="2016-04" db="EMBL/GenBank/DDBJ databases">
        <title>Evolutionary innovation and constraint leading to complex multicellularity in the Ascomycota.</title>
        <authorList>
            <person name="Cisse O."/>
            <person name="Nguyen A."/>
            <person name="Hewitt D.A."/>
            <person name="Jedd G."/>
            <person name="Stajich J.E."/>
        </authorList>
    </citation>
    <scope>NUCLEOTIDE SEQUENCE [LARGE SCALE GENOMIC DNA]</scope>
    <source>
        <strain evidence="2 3">DAH-3</strain>
    </source>
</reference>
<dbReference type="Proteomes" id="UP000186594">
    <property type="component" value="Unassembled WGS sequence"/>
</dbReference>
<dbReference type="AlphaFoldDB" id="A0A1U7LUP5"/>
<sequence>MPANMHSANKDAASDPDFFDLCEDFFVNLRRDIVRSITGLPFHIDSPTLAPFEIFDSLSSSSISSPKISLLDVIAPQWEFFATRMPLRDISLKGFKGTPGVYMTGIFQIPLDLPLSSTNSDPESLESSFVKSLRQPDNDKNKQTSYKASFRSTTRILQPDGSYLTKIISKKIDSGGSEDISEEEFIEPVDKSLPLSDAVPVGL</sequence>
<proteinExistence type="predicted"/>
<dbReference type="EMBL" id="LXFE01000205">
    <property type="protein sequence ID" value="OLL26349.1"/>
    <property type="molecule type" value="Genomic_DNA"/>
</dbReference>
<accession>A0A1U7LUP5</accession>
<evidence type="ECO:0000313" key="2">
    <source>
        <dbReference type="EMBL" id="OLL26349.1"/>
    </source>
</evidence>
<organism evidence="2 3">
    <name type="scientific">Neolecta irregularis (strain DAH-3)</name>
    <dbReference type="NCBI Taxonomy" id="1198029"/>
    <lineage>
        <taxon>Eukaryota</taxon>
        <taxon>Fungi</taxon>
        <taxon>Dikarya</taxon>
        <taxon>Ascomycota</taxon>
        <taxon>Taphrinomycotina</taxon>
        <taxon>Neolectales</taxon>
        <taxon>Neolectaceae</taxon>
        <taxon>Neolecta</taxon>
    </lineage>
</organism>